<reference evidence="4" key="1">
    <citation type="submission" date="2018-04" db="EMBL/GenBank/DDBJ databases">
        <authorList>
            <person name="Go L.Y."/>
            <person name="Mitchell J.A."/>
        </authorList>
    </citation>
    <scope>NUCLEOTIDE SEQUENCE [LARGE SCALE GENOMIC DNA]</scope>
</reference>
<evidence type="ECO:0000313" key="3">
    <source>
        <dbReference type="EMBL" id="AWN02654.1"/>
    </source>
</evidence>
<feature type="domain" description="HNH nuclease" evidence="2">
    <location>
        <begin position="71"/>
        <end position="107"/>
    </location>
</feature>
<evidence type="ECO:0000259" key="2">
    <source>
        <dbReference type="Pfam" id="PF13392"/>
    </source>
</evidence>
<dbReference type="RefSeq" id="YP_009965260.1">
    <property type="nucleotide sequence ID" value="NC_051740.1"/>
</dbReference>
<dbReference type="InterPro" id="IPR003615">
    <property type="entry name" value="HNH_nuc"/>
</dbReference>
<dbReference type="Proteomes" id="UP000246903">
    <property type="component" value="Segment"/>
</dbReference>
<keyword evidence="3" id="KW-0540">Nuclease</keyword>
<feature type="domain" description="NUMOD4" evidence="1">
    <location>
        <begin position="3"/>
        <end position="60"/>
    </location>
</feature>
<name>A0A2U8UHI9_9CAUD</name>
<dbReference type="InterPro" id="IPR044925">
    <property type="entry name" value="His-Me_finger_sf"/>
</dbReference>
<dbReference type="Pfam" id="PF13392">
    <property type="entry name" value="HNH_3"/>
    <property type="match status" value="1"/>
</dbReference>
<keyword evidence="4" id="KW-1185">Reference proteome</keyword>
<evidence type="ECO:0000313" key="4">
    <source>
        <dbReference type="Proteomes" id="UP000246903"/>
    </source>
</evidence>
<gene>
    <name evidence="3" type="primary">53</name>
    <name evidence="3" type="ORF">SEA_XAVIA_53</name>
</gene>
<dbReference type="EMBL" id="MH230879">
    <property type="protein sequence ID" value="AWN02654.1"/>
    <property type="molecule type" value="Genomic_DNA"/>
</dbReference>
<protein>
    <submittedName>
        <fullName evidence="3">HNH endonuclease</fullName>
    </submittedName>
</protein>
<dbReference type="InterPro" id="IPR010902">
    <property type="entry name" value="NUMOD4"/>
</dbReference>
<organism evidence="3 4">
    <name type="scientific">Mycobacterium phage Xavia</name>
    <dbReference type="NCBI Taxonomy" id="2178923"/>
    <lineage>
        <taxon>Viruses</taxon>
        <taxon>Duplodnaviria</taxon>
        <taxon>Heunggongvirae</taxon>
        <taxon>Uroviricota</taxon>
        <taxon>Caudoviricetes</taxon>
        <taxon>Pclasvirinae</taxon>
        <taxon>Xaviavirus</taxon>
        <taxon>Xaviavirus xavia</taxon>
    </lineage>
</organism>
<proteinExistence type="predicted"/>
<accession>A0A2U8UHI9</accession>
<dbReference type="GO" id="GO:0004519">
    <property type="term" value="F:endonuclease activity"/>
    <property type="evidence" value="ECO:0007669"/>
    <property type="project" value="UniProtKB-KW"/>
</dbReference>
<dbReference type="SUPFAM" id="SSF54060">
    <property type="entry name" value="His-Me finger endonucleases"/>
    <property type="match status" value="1"/>
</dbReference>
<dbReference type="GO" id="GO:0016788">
    <property type="term" value="F:hydrolase activity, acting on ester bonds"/>
    <property type="evidence" value="ECO:0007669"/>
    <property type="project" value="InterPro"/>
</dbReference>
<sequence>MTEEWRPIPGTGGRYDVSDMGRVRSNGWEFIRSDGVPTRVRAKVLSARSSHPAGYVMVNLVMPDGTRRHVHVHHLVLEAFVGPRPDGHYGCHNNGDPSDNRLANLRWDAPTENSFDKIRHGTDHNANKTHCGACGFAYDEANTFWHGPGRRWRRCRNCMKRYDQTTYQKSQERTSA</sequence>
<dbReference type="GeneID" id="60336984"/>
<keyword evidence="3" id="KW-0255">Endonuclease</keyword>
<dbReference type="Gene3D" id="3.90.75.20">
    <property type="match status" value="1"/>
</dbReference>
<dbReference type="KEGG" id="vg:60336984"/>
<keyword evidence="3" id="KW-0378">Hydrolase</keyword>
<dbReference type="Pfam" id="PF07463">
    <property type="entry name" value="NUMOD4"/>
    <property type="match status" value="1"/>
</dbReference>
<evidence type="ECO:0000259" key="1">
    <source>
        <dbReference type="Pfam" id="PF07463"/>
    </source>
</evidence>